<evidence type="ECO:0000313" key="2">
    <source>
        <dbReference type="Proteomes" id="UP000192074"/>
    </source>
</evidence>
<sequence>MFSPSIHSLHRPRILSLPAPIADSGVARHAISTAINGMSPHMSAAPAGPAGAVVPPQMRRTRSAAPFFDVSLRRRRDCEGAVYSPCVTRH</sequence>
<comment type="caution">
    <text evidence="1">The sequence shown here is derived from an EMBL/GenBank/DDBJ whole genome shotgun (WGS) entry which is preliminary data.</text>
</comment>
<dbReference type="EMBL" id="FCNL01000031">
    <property type="protein sequence ID" value="CVI21178.1"/>
    <property type="molecule type" value="Genomic_DNA"/>
</dbReference>
<dbReference type="AlphaFoldDB" id="A0A822V7E0"/>
<evidence type="ECO:0000313" key="1">
    <source>
        <dbReference type="EMBL" id="CVI21178.1"/>
    </source>
</evidence>
<name>A0A822V7E0_AGRTU</name>
<proteinExistence type="predicted"/>
<gene>
    <name evidence="1" type="ORF">AGR4A_Lc130186</name>
</gene>
<reference evidence="1 2" key="1">
    <citation type="submission" date="2016-01" db="EMBL/GenBank/DDBJ databases">
        <authorList>
            <person name="Regsiter A."/>
            <person name="william w."/>
        </authorList>
    </citation>
    <scope>NUCLEOTIDE SEQUENCE [LARGE SCALE GENOMIC DNA]</scope>
    <source>
        <strain evidence="1 2">B6</strain>
    </source>
</reference>
<protein>
    <submittedName>
        <fullName evidence="1">Uncharacterized protein</fullName>
    </submittedName>
</protein>
<organism evidence="1 2">
    <name type="scientific">Agrobacterium tumefaciens str. B6</name>
    <dbReference type="NCBI Taxonomy" id="1183423"/>
    <lineage>
        <taxon>Bacteria</taxon>
        <taxon>Pseudomonadati</taxon>
        <taxon>Pseudomonadota</taxon>
        <taxon>Alphaproteobacteria</taxon>
        <taxon>Hyphomicrobiales</taxon>
        <taxon>Rhizobiaceae</taxon>
        <taxon>Rhizobium/Agrobacterium group</taxon>
        <taxon>Agrobacterium</taxon>
        <taxon>Agrobacterium tumefaciens complex</taxon>
    </lineage>
</organism>
<dbReference type="Proteomes" id="UP000192074">
    <property type="component" value="Unassembled WGS sequence"/>
</dbReference>
<accession>A0A822V7E0</accession>